<dbReference type="InterPro" id="IPR034457">
    <property type="entry name" value="Organic_radical-activating"/>
</dbReference>
<evidence type="ECO:0000256" key="2">
    <source>
        <dbReference type="ARBA" id="ARBA00022485"/>
    </source>
</evidence>
<dbReference type="PANTHER" id="PTHR30352:SF5">
    <property type="entry name" value="PYRUVATE FORMATE-LYASE 1-ACTIVATING ENZYME"/>
    <property type="match status" value="1"/>
</dbReference>
<gene>
    <name evidence="9" type="ORF">DSLASN_37690</name>
</gene>
<keyword evidence="4" id="KW-0479">Metal-binding</keyword>
<dbReference type="SUPFAM" id="SSF102114">
    <property type="entry name" value="Radical SAM enzymes"/>
    <property type="match status" value="1"/>
</dbReference>
<keyword evidence="5" id="KW-0408">Iron</keyword>
<dbReference type="Proteomes" id="UP001320148">
    <property type="component" value="Chromosome"/>
</dbReference>
<name>A0ABM7PLN2_9BACT</name>
<feature type="domain" description="Radical SAM core" evidence="8">
    <location>
        <begin position="179"/>
        <end position="419"/>
    </location>
</feature>
<feature type="compositionally biased region" description="Basic residues" evidence="7">
    <location>
        <begin position="431"/>
        <end position="447"/>
    </location>
</feature>
<evidence type="ECO:0000256" key="4">
    <source>
        <dbReference type="ARBA" id="ARBA00022723"/>
    </source>
</evidence>
<dbReference type="EMBL" id="AP024488">
    <property type="protein sequence ID" value="BCS98137.1"/>
    <property type="molecule type" value="Genomic_DNA"/>
</dbReference>
<dbReference type="InterPro" id="IPR058240">
    <property type="entry name" value="rSAM_sf"/>
</dbReference>
<keyword evidence="6" id="KW-0411">Iron-sulfur</keyword>
<evidence type="ECO:0000313" key="9">
    <source>
        <dbReference type="EMBL" id="BCS98137.1"/>
    </source>
</evidence>
<keyword evidence="10" id="KW-1185">Reference proteome</keyword>
<reference evidence="9 10" key="1">
    <citation type="submission" date="2021-02" db="EMBL/GenBank/DDBJ databases">
        <title>Complete genome of Desulfoluna sp. strain ASN36.</title>
        <authorList>
            <person name="Takahashi A."/>
            <person name="Kojima H."/>
            <person name="Fukui M."/>
        </authorList>
    </citation>
    <scope>NUCLEOTIDE SEQUENCE [LARGE SCALE GENOMIC DNA]</scope>
    <source>
        <strain evidence="9 10">ASN36</strain>
    </source>
</reference>
<evidence type="ECO:0000256" key="7">
    <source>
        <dbReference type="SAM" id="MobiDB-lite"/>
    </source>
</evidence>
<dbReference type="InterPro" id="IPR013785">
    <property type="entry name" value="Aldolase_TIM"/>
</dbReference>
<dbReference type="PANTHER" id="PTHR30352">
    <property type="entry name" value="PYRUVATE FORMATE-LYASE-ACTIVATING ENZYME"/>
    <property type="match status" value="1"/>
</dbReference>
<evidence type="ECO:0000256" key="1">
    <source>
        <dbReference type="ARBA" id="ARBA00001966"/>
    </source>
</evidence>
<dbReference type="InterPro" id="IPR007197">
    <property type="entry name" value="rSAM"/>
</dbReference>
<sequence length="447" mass="50052">MTALVANEKGEIFDLEGYGAVGRCGEVLMPLTVGETLFMPDGGELMRLPERYVLVWNMEIGAVETLSHNPYNPEERIYPVAAFNSPGYVNTAQVAAVEEEDAGPLPLFSYCAVGWYDEGFRTACLRVDEEERQHLRLMPIPKVQEGVEEMRGRYPENRLFRHLERCALSYGCPAAKNLYIGRCEAPLPTSRQCNARCLGCISHQSGSSLSSCQDRIDFTPTPDEISEVALTHIERVPDGVVSFGQGCEGDPLLAAEVIEPAIALIRSKTAAGTINMNTNGSLPLVLDRLFAVGLDSIRVSMNSVRKEIYTSYFRPNGYRYEDVVESFQVARKHGAYKAINYLNAPGITDCEEEVEALSDFIEACGVDLIQWRNINFDPLRYYEAMEAAGPIGMPMGVRRMILRLEKRFPKLKHGYFNPSREMYAERPGGRNIKRQAPKKGTGRKKRR</sequence>
<comment type="cofactor">
    <cofactor evidence="1">
        <name>[4Fe-4S] cluster</name>
        <dbReference type="ChEBI" id="CHEBI:49883"/>
    </cofactor>
</comment>
<dbReference type="PROSITE" id="PS51918">
    <property type="entry name" value="RADICAL_SAM"/>
    <property type="match status" value="1"/>
</dbReference>
<accession>A0ABM7PLN2</accession>
<keyword evidence="2" id="KW-0004">4Fe-4S</keyword>
<evidence type="ECO:0000256" key="5">
    <source>
        <dbReference type="ARBA" id="ARBA00023004"/>
    </source>
</evidence>
<feature type="region of interest" description="Disordered" evidence="7">
    <location>
        <begin position="420"/>
        <end position="447"/>
    </location>
</feature>
<keyword evidence="3" id="KW-0949">S-adenosyl-L-methionine</keyword>
<dbReference type="SFLD" id="SFLDG01109">
    <property type="entry name" value="Uncharacterised_Radical_SAM_Su"/>
    <property type="match status" value="1"/>
</dbReference>
<organism evidence="9 10">
    <name type="scientific">Desulfoluna limicola</name>
    <dbReference type="NCBI Taxonomy" id="2810562"/>
    <lineage>
        <taxon>Bacteria</taxon>
        <taxon>Pseudomonadati</taxon>
        <taxon>Thermodesulfobacteriota</taxon>
        <taxon>Desulfobacteria</taxon>
        <taxon>Desulfobacterales</taxon>
        <taxon>Desulfolunaceae</taxon>
        <taxon>Desulfoluna</taxon>
    </lineage>
</organism>
<evidence type="ECO:0000256" key="6">
    <source>
        <dbReference type="ARBA" id="ARBA00023014"/>
    </source>
</evidence>
<dbReference type="SFLD" id="SFLDS00029">
    <property type="entry name" value="Radical_SAM"/>
    <property type="match status" value="1"/>
</dbReference>
<dbReference type="Pfam" id="PF04055">
    <property type="entry name" value="Radical_SAM"/>
    <property type="match status" value="1"/>
</dbReference>
<protein>
    <submittedName>
        <fullName evidence="9">Radical SAM protein</fullName>
    </submittedName>
</protein>
<evidence type="ECO:0000259" key="8">
    <source>
        <dbReference type="PROSITE" id="PS51918"/>
    </source>
</evidence>
<evidence type="ECO:0000256" key="3">
    <source>
        <dbReference type="ARBA" id="ARBA00022691"/>
    </source>
</evidence>
<dbReference type="Gene3D" id="3.20.20.70">
    <property type="entry name" value="Aldolase class I"/>
    <property type="match status" value="1"/>
</dbReference>
<dbReference type="CDD" id="cd01335">
    <property type="entry name" value="Radical_SAM"/>
    <property type="match status" value="1"/>
</dbReference>
<evidence type="ECO:0000313" key="10">
    <source>
        <dbReference type="Proteomes" id="UP001320148"/>
    </source>
</evidence>
<proteinExistence type="predicted"/>